<keyword evidence="1" id="KW-0175">Coiled coil</keyword>
<feature type="compositionally biased region" description="Basic and acidic residues" evidence="2">
    <location>
        <begin position="41"/>
        <end position="68"/>
    </location>
</feature>
<feature type="compositionally biased region" description="Basic and acidic residues" evidence="2">
    <location>
        <begin position="107"/>
        <end position="122"/>
    </location>
</feature>
<keyword evidence="4" id="KW-1185">Reference proteome</keyword>
<name>X6MKJ6_RETFI</name>
<evidence type="ECO:0000313" key="3">
    <source>
        <dbReference type="EMBL" id="ETO14171.1"/>
    </source>
</evidence>
<dbReference type="AlphaFoldDB" id="X6MKJ6"/>
<sequence>MSTQKKPKETPKGSEKKTRTPASKNDPKRKGDQGGSSSRSSKKDKDSESGSTKSSKEEIGSRPEKEVTKSTSGGGSSSSSSSSNSGGDDRSKKGNDGDDSSSQSLNESKRMETDREMEYKNKIEQIQRDFHKERAQFIQSINDLKTELKLSKEQMETERTERETIEQELSEMRGHGKEDEQGSDELSHVKLRASLGIEDGERSSESVVYNDAGGVGGAEAKVVARRF</sequence>
<feature type="compositionally biased region" description="Basic and acidic residues" evidence="2">
    <location>
        <begin position="1"/>
        <end position="18"/>
    </location>
</feature>
<dbReference type="Proteomes" id="UP000023152">
    <property type="component" value="Unassembled WGS sequence"/>
</dbReference>
<evidence type="ECO:0000313" key="4">
    <source>
        <dbReference type="Proteomes" id="UP000023152"/>
    </source>
</evidence>
<comment type="caution">
    <text evidence="3">The sequence shown here is derived from an EMBL/GenBank/DDBJ whole genome shotgun (WGS) entry which is preliminary data.</text>
</comment>
<accession>X6MKJ6</accession>
<feature type="coiled-coil region" evidence="1">
    <location>
        <begin position="138"/>
        <end position="175"/>
    </location>
</feature>
<feature type="region of interest" description="Disordered" evidence="2">
    <location>
        <begin position="1"/>
        <end position="122"/>
    </location>
</feature>
<reference evidence="3 4" key="1">
    <citation type="journal article" date="2013" name="Curr. Biol.">
        <title>The Genome of the Foraminiferan Reticulomyxa filosa.</title>
        <authorList>
            <person name="Glockner G."/>
            <person name="Hulsmann N."/>
            <person name="Schleicher M."/>
            <person name="Noegel A.A."/>
            <person name="Eichinger L."/>
            <person name="Gallinger C."/>
            <person name="Pawlowski J."/>
            <person name="Sierra R."/>
            <person name="Euteneuer U."/>
            <person name="Pillet L."/>
            <person name="Moustafa A."/>
            <person name="Platzer M."/>
            <person name="Groth M."/>
            <person name="Szafranski K."/>
            <person name="Schliwa M."/>
        </authorList>
    </citation>
    <scope>NUCLEOTIDE SEQUENCE [LARGE SCALE GENOMIC DNA]</scope>
</reference>
<protein>
    <submittedName>
        <fullName evidence="3">Uncharacterized protein</fullName>
    </submittedName>
</protein>
<dbReference type="EMBL" id="ASPP01020177">
    <property type="protein sequence ID" value="ETO14171.1"/>
    <property type="molecule type" value="Genomic_DNA"/>
</dbReference>
<proteinExistence type="predicted"/>
<feature type="compositionally biased region" description="Low complexity" evidence="2">
    <location>
        <begin position="77"/>
        <end position="86"/>
    </location>
</feature>
<evidence type="ECO:0000256" key="2">
    <source>
        <dbReference type="SAM" id="MobiDB-lite"/>
    </source>
</evidence>
<feature type="compositionally biased region" description="Basic and acidic residues" evidence="2">
    <location>
        <begin position="87"/>
        <end position="96"/>
    </location>
</feature>
<organism evidence="3 4">
    <name type="scientific">Reticulomyxa filosa</name>
    <dbReference type="NCBI Taxonomy" id="46433"/>
    <lineage>
        <taxon>Eukaryota</taxon>
        <taxon>Sar</taxon>
        <taxon>Rhizaria</taxon>
        <taxon>Retaria</taxon>
        <taxon>Foraminifera</taxon>
        <taxon>Monothalamids</taxon>
        <taxon>Reticulomyxidae</taxon>
        <taxon>Reticulomyxa</taxon>
    </lineage>
</organism>
<gene>
    <name evidence="3" type="ORF">RFI_23197</name>
</gene>
<evidence type="ECO:0000256" key="1">
    <source>
        <dbReference type="SAM" id="Coils"/>
    </source>
</evidence>